<dbReference type="Pfam" id="PF00488">
    <property type="entry name" value="MutS_V"/>
    <property type="match status" value="1"/>
</dbReference>
<evidence type="ECO:0000313" key="5">
    <source>
        <dbReference type="EMBL" id="CAG9168076.1"/>
    </source>
</evidence>
<dbReference type="GO" id="GO:0016787">
    <property type="term" value="F:hydrolase activity"/>
    <property type="evidence" value="ECO:0007669"/>
    <property type="project" value="UniProtKB-KW"/>
</dbReference>
<keyword evidence="6" id="KW-1185">Reference proteome</keyword>
<keyword evidence="1" id="KW-0547">Nucleotide-binding</keyword>
<evidence type="ECO:0000259" key="4">
    <source>
        <dbReference type="SMART" id="SM00534"/>
    </source>
</evidence>
<gene>
    <name evidence="5" type="primary">mutS2_2</name>
    <name evidence="5" type="ORF">LMG23992_01010</name>
</gene>
<keyword evidence="5" id="KW-0378">Hydrolase</keyword>
<evidence type="ECO:0000256" key="3">
    <source>
        <dbReference type="ARBA" id="ARBA00023125"/>
    </source>
</evidence>
<dbReference type="InterPro" id="IPR027417">
    <property type="entry name" value="P-loop_NTPase"/>
</dbReference>
<dbReference type="PANTHER" id="PTHR11361:SF34">
    <property type="entry name" value="DNA MISMATCH REPAIR PROTEIN MSH1, MITOCHONDRIAL"/>
    <property type="match status" value="1"/>
</dbReference>
<proteinExistence type="predicted"/>
<keyword evidence="5" id="KW-0540">Nuclease</keyword>
<dbReference type="Proteomes" id="UP000727654">
    <property type="component" value="Unassembled WGS sequence"/>
</dbReference>
<reference evidence="5 6" key="1">
    <citation type="submission" date="2021-08" db="EMBL/GenBank/DDBJ databases">
        <authorList>
            <person name="Peeters C."/>
        </authorList>
    </citation>
    <scope>NUCLEOTIDE SEQUENCE [LARGE SCALE GENOMIC DNA]</scope>
    <source>
        <strain evidence="5 6">LMG 23992</strain>
    </source>
</reference>
<dbReference type="PANTHER" id="PTHR11361">
    <property type="entry name" value="DNA MISMATCH REPAIR PROTEIN MUTS FAMILY MEMBER"/>
    <property type="match status" value="1"/>
</dbReference>
<dbReference type="InterPro" id="IPR045076">
    <property type="entry name" value="MutS"/>
</dbReference>
<evidence type="ECO:0000256" key="1">
    <source>
        <dbReference type="ARBA" id="ARBA00022741"/>
    </source>
</evidence>
<accession>A0ABM8WLH5</accession>
<feature type="domain" description="DNA mismatch repair proteins mutS family" evidence="4">
    <location>
        <begin position="324"/>
        <end position="500"/>
    </location>
</feature>
<dbReference type="InterPro" id="IPR000432">
    <property type="entry name" value="DNA_mismatch_repair_MutS_C"/>
</dbReference>
<keyword evidence="5" id="KW-0255">Endonuclease</keyword>
<organism evidence="5 6">
    <name type="scientific">Cupriavidus laharis</name>
    <dbReference type="NCBI Taxonomy" id="151654"/>
    <lineage>
        <taxon>Bacteria</taxon>
        <taxon>Pseudomonadati</taxon>
        <taxon>Pseudomonadota</taxon>
        <taxon>Betaproteobacteria</taxon>
        <taxon>Burkholderiales</taxon>
        <taxon>Burkholderiaceae</taxon>
        <taxon>Cupriavidus</taxon>
    </lineage>
</organism>
<keyword evidence="2" id="KW-0067">ATP-binding</keyword>
<evidence type="ECO:0000313" key="6">
    <source>
        <dbReference type="Proteomes" id="UP000727654"/>
    </source>
</evidence>
<name>A0ABM8WLH5_9BURK</name>
<dbReference type="Gene3D" id="3.40.50.300">
    <property type="entry name" value="P-loop containing nucleotide triphosphate hydrolases"/>
    <property type="match status" value="1"/>
</dbReference>
<keyword evidence="3" id="KW-0238">DNA-binding</keyword>
<dbReference type="EMBL" id="CAJZAI010000002">
    <property type="protein sequence ID" value="CAG9168076.1"/>
    <property type="molecule type" value="Genomic_DNA"/>
</dbReference>
<dbReference type="EC" id="3.1.-.-" evidence="5"/>
<comment type="caution">
    <text evidence="5">The sequence shown here is derived from an EMBL/GenBank/DDBJ whole genome shotgun (WGS) entry which is preliminary data.</text>
</comment>
<dbReference type="SUPFAM" id="SSF52540">
    <property type="entry name" value="P-loop containing nucleoside triphosphate hydrolases"/>
    <property type="match status" value="1"/>
</dbReference>
<dbReference type="SMART" id="SM00534">
    <property type="entry name" value="MUTSac"/>
    <property type="match status" value="1"/>
</dbReference>
<sequence length="506" mass="55804">MKACLMHHDRDFELLPALAPYQSDVRGDLELDTLLDAMAGDDELICNVALSALMDSLGNDGGTILYRQAILRDAMRNPAVTRDLYRLAGVALEGKRKHYFGVFMNYPSGILHGSMELMQMLLEVLKAVRQIADLHLGAFSSAGFSSLLAMLQAEFGDAYFDEIEHHLSVLKLKSGVLESARLGQGNDGTGYVLRLPRDTRPAWLARLLRRGPPAYTFRIADRDETGARALSQLRDQGLNLVANALAQSTEHILNFFEMLRTELAFYVGCLNLRERLAALGAPLAFPVPGEAGRHAQRFDGLYDPCLALQMGRSVVGNTVDVGSRALVMITGANQGGKSSFLRSIGLAQLMMQSGMFVAANAFTADLCSSVFTHYKREEDNTMTSGKFDEELRRMSRIVDAIRPNAMVLFNESFASTNEREGSEVARQVVKALLSHDIKVYFVTHLYDFAHGIATSLSDAALFLRAERRPDGSRTFRLVLAEPLDTSYGEDLYREVFLVDGVNSGQG</sequence>
<dbReference type="RefSeq" id="WP_224078687.1">
    <property type="nucleotide sequence ID" value="NZ_CAJZAI010000002.1"/>
</dbReference>
<dbReference type="GO" id="GO:0004519">
    <property type="term" value="F:endonuclease activity"/>
    <property type="evidence" value="ECO:0007669"/>
    <property type="project" value="UniProtKB-KW"/>
</dbReference>
<evidence type="ECO:0000256" key="2">
    <source>
        <dbReference type="ARBA" id="ARBA00022840"/>
    </source>
</evidence>
<protein>
    <submittedName>
        <fullName evidence="5">Endonuclease MutS2</fullName>
        <ecNumber evidence="5">3.1.-.-</ecNumber>
    </submittedName>
</protein>